<name>T1EX24_HELRO</name>
<accession>T1EX24</accession>
<reference evidence="3" key="1">
    <citation type="submission" date="2012-12" db="EMBL/GenBank/DDBJ databases">
        <authorList>
            <person name="Hellsten U."/>
            <person name="Grimwood J."/>
            <person name="Chapman J.A."/>
            <person name="Shapiro H."/>
            <person name="Aerts A."/>
            <person name="Otillar R.P."/>
            <person name="Terry A.Y."/>
            <person name="Boore J.L."/>
            <person name="Simakov O."/>
            <person name="Marletaz F."/>
            <person name="Cho S.-J."/>
            <person name="Edsinger-Gonzales E."/>
            <person name="Havlak P."/>
            <person name="Kuo D.-H."/>
            <person name="Larsson T."/>
            <person name="Lv J."/>
            <person name="Arendt D."/>
            <person name="Savage R."/>
            <person name="Osoegawa K."/>
            <person name="de Jong P."/>
            <person name="Lindberg D.R."/>
            <person name="Seaver E.C."/>
            <person name="Weisblat D.A."/>
            <person name="Putnam N.H."/>
            <person name="Grigoriev I.V."/>
            <person name="Rokhsar D.S."/>
        </authorList>
    </citation>
    <scope>NUCLEOTIDE SEQUENCE</scope>
</reference>
<evidence type="ECO:0000313" key="2">
    <source>
        <dbReference type="EnsemblMetazoa" id="HelroP165600"/>
    </source>
</evidence>
<organism evidence="2 3">
    <name type="scientific">Helobdella robusta</name>
    <name type="common">Californian leech</name>
    <dbReference type="NCBI Taxonomy" id="6412"/>
    <lineage>
        <taxon>Eukaryota</taxon>
        <taxon>Metazoa</taxon>
        <taxon>Spiralia</taxon>
        <taxon>Lophotrochozoa</taxon>
        <taxon>Annelida</taxon>
        <taxon>Clitellata</taxon>
        <taxon>Hirudinea</taxon>
        <taxon>Rhynchobdellida</taxon>
        <taxon>Glossiphoniidae</taxon>
        <taxon>Helobdella</taxon>
    </lineage>
</organism>
<dbReference type="Proteomes" id="UP000015101">
    <property type="component" value="Unassembled WGS sequence"/>
</dbReference>
<dbReference type="EMBL" id="KB097700">
    <property type="protein sequence ID" value="ESN91547.1"/>
    <property type="molecule type" value="Genomic_DNA"/>
</dbReference>
<dbReference type="GeneID" id="20201124"/>
<sequence>MEETIFNDHHNHNSRKMYHNIRNNTLHENTTNNICKYDHKIRSNNNGNSNNNLFKTCSNYYRISHSSRSSNRCSNRIYSDNYGDDNKPKNISITVLQWNNRLQNINLKTNIINIEFIANTVLFVICN</sequence>
<dbReference type="RefSeq" id="XP_009030386.1">
    <property type="nucleotide sequence ID" value="XM_009032138.1"/>
</dbReference>
<dbReference type="HOGENOM" id="CLU_1972909_0_0_1"/>
<gene>
    <name evidence="2" type="primary">20201124</name>
    <name evidence="1" type="ORF">HELRODRAFT_165600</name>
</gene>
<dbReference type="InParanoid" id="T1EX24"/>
<reference evidence="1 3" key="2">
    <citation type="journal article" date="2013" name="Nature">
        <title>Insights into bilaterian evolution from three spiralian genomes.</title>
        <authorList>
            <person name="Simakov O."/>
            <person name="Marletaz F."/>
            <person name="Cho S.J."/>
            <person name="Edsinger-Gonzales E."/>
            <person name="Havlak P."/>
            <person name="Hellsten U."/>
            <person name="Kuo D.H."/>
            <person name="Larsson T."/>
            <person name="Lv J."/>
            <person name="Arendt D."/>
            <person name="Savage R."/>
            <person name="Osoegawa K."/>
            <person name="de Jong P."/>
            <person name="Grimwood J."/>
            <person name="Chapman J.A."/>
            <person name="Shapiro H."/>
            <person name="Aerts A."/>
            <person name="Otillar R.P."/>
            <person name="Terry A.Y."/>
            <person name="Boore J.L."/>
            <person name="Grigoriev I.V."/>
            <person name="Lindberg D.R."/>
            <person name="Seaver E.C."/>
            <person name="Weisblat D.A."/>
            <person name="Putnam N.H."/>
            <person name="Rokhsar D.S."/>
        </authorList>
    </citation>
    <scope>NUCLEOTIDE SEQUENCE</scope>
</reference>
<protein>
    <submittedName>
        <fullName evidence="1 2">Uncharacterized protein</fullName>
    </submittedName>
</protein>
<dbReference type="CTD" id="20201124"/>
<evidence type="ECO:0000313" key="1">
    <source>
        <dbReference type="EMBL" id="ESN91547.1"/>
    </source>
</evidence>
<dbReference type="KEGG" id="hro:HELRODRAFT_165600"/>
<dbReference type="EMBL" id="AMQM01002105">
    <property type="status" value="NOT_ANNOTATED_CDS"/>
    <property type="molecule type" value="Genomic_DNA"/>
</dbReference>
<keyword evidence="3" id="KW-1185">Reference proteome</keyword>
<proteinExistence type="predicted"/>
<dbReference type="EnsemblMetazoa" id="HelroT165600">
    <property type="protein sequence ID" value="HelroP165600"/>
    <property type="gene ID" value="HelroG165600"/>
</dbReference>
<evidence type="ECO:0000313" key="3">
    <source>
        <dbReference type="Proteomes" id="UP000015101"/>
    </source>
</evidence>
<dbReference type="AlphaFoldDB" id="T1EX24"/>
<reference evidence="2" key="3">
    <citation type="submission" date="2015-06" db="UniProtKB">
        <authorList>
            <consortium name="EnsemblMetazoa"/>
        </authorList>
    </citation>
    <scope>IDENTIFICATION</scope>
</reference>